<feature type="region of interest" description="Disordered" evidence="1">
    <location>
        <begin position="61"/>
        <end position="93"/>
    </location>
</feature>
<reference evidence="2 3" key="1">
    <citation type="journal article" date="2009" name="Science">
        <title>Genome sequence, comparative analysis, and population genetics of the domestic horse.</title>
        <authorList>
            <consortium name="Broad Institute Genome Sequencing Platform"/>
            <consortium name="Broad Institute Whole Genome Assembly Team"/>
            <person name="Wade C.M."/>
            <person name="Giulotto E."/>
            <person name="Sigurdsson S."/>
            <person name="Zoli M."/>
            <person name="Gnerre S."/>
            <person name="Imsland F."/>
            <person name="Lear T.L."/>
            <person name="Adelson D.L."/>
            <person name="Bailey E."/>
            <person name="Bellone R.R."/>
            <person name="Bloecker H."/>
            <person name="Distl O."/>
            <person name="Edgar R.C."/>
            <person name="Garber M."/>
            <person name="Leeb T."/>
            <person name="Mauceli E."/>
            <person name="MacLeod J.N."/>
            <person name="Penedo M.C.T."/>
            <person name="Raison J.M."/>
            <person name="Sharpe T."/>
            <person name="Vogel J."/>
            <person name="Andersson L."/>
            <person name="Antczak D.F."/>
            <person name="Biagi T."/>
            <person name="Binns M.M."/>
            <person name="Chowdhary B.P."/>
            <person name="Coleman S.J."/>
            <person name="Della Valle G."/>
            <person name="Fryc S."/>
            <person name="Guerin G."/>
            <person name="Hasegawa T."/>
            <person name="Hill E.W."/>
            <person name="Jurka J."/>
            <person name="Kiialainen A."/>
            <person name="Lindgren G."/>
            <person name="Liu J."/>
            <person name="Magnani E."/>
            <person name="Mickelson J.R."/>
            <person name="Murray J."/>
            <person name="Nergadze S.G."/>
            <person name="Onofrio R."/>
            <person name="Pedroni S."/>
            <person name="Piras M.F."/>
            <person name="Raudsepp T."/>
            <person name="Rocchi M."/>
            <person name="Roeed K.H."/>
            <person name="Ryder O.A."/>
            <person name="Searle S."/>
            <person name="Skow L."/>
            <person name="Swinburne J.E."/>
            <person name="Syvaenen A.C."/>
            <person name="Tozaki T."/>
            <person name="Valberg S.J."/>
            <person name="Vaudin M."/>
            <person name="White J.R."/>
            <person name="Zody M.C."/>
            <person name="Lander E.S."/>
            <person name="Lindblad-Toh K."/>
        </authorList>
    </citation>
    <scope>NUCLEOTIDE SEQUENCE [LARGE SCALE GENOMIC DNA]</scope>
    <source>
        <strain evidence="2 3">Thoroughbred</strain>
    </source>
</reference>
<evidence type="ECO:0000313" key="3">
    <source>
        <dbReference type="Proteomes" id="UP000002281"/>
    </source>
</evidence>
<organism evidence="2 3">
    <name type="scientific">Equus caballus</name>
    <name type="common">Horse</name>
    <dbReference type="NCBI Taxonomy" id="9796"/>
    <lineage>
        <taxon>Eukaryota</taxon>
        <taxon>Metazoa</taxon>
        <taxon>Chordata</taxon>
        <taxon>Craniata</taxon>
        <taxon>Vertebrata</taxon>
        <taxon>Euteleostomi</taxon>
        <taxon>Mammalia</taxon>
        <taxon>Eutheria</taxon>
        <taxon>Laurasiatheria</taxon>
        <taxon>Perissodactyla</taxon>
        <taxon>Equidae</taxon>
        <taxon>Equus</taxon>
    </lineage>
</organism>
<sequence>CSSYLLLGLRPRSEAGHHPLWPAPGPSPANLDCVLSPTYRSGSCYKLVSLLTALSPTARPTSSQRLKAATSSSSATSRRQTTTFGDKGQPRRSPSWLHLLGHRFGQLTNPLRGQSFSLVSSLPAPRVLSCPTKWLWGPRVPGSQMVDISVLLCTSFAQLSFFFFQNCSSSTDVCIWTKILKTNRQNQALGPAPQYYLEKALVLFNKYQALLKKERSVF</sequence>
<evidence type="ECO:0000313" key="2">
    <source>
        <dbReference type="Ensembl" id="ENSECAP00000087626.1"/>
    </source>
</evidence>
<name>A0A9L0TLY0_HORSE</name>
<dbReference type="AlphaFoldDB" id="A0A9L0TLY0"/>
<evidence type="ECO:0000256" key="1">
    <source>
        <dbReference type="SAM" id="MobiDB-lite"/>
    </source>
</evidence>
<dbReference type="Proteomes" id="UP000002281">
    <property type="component" value="Chromosome X"/>
</dbReference>
<dbReference type="Ensembl" id="ENSECAT00000125104.1">
    <property type="protein sequence ID" value="ENSECAP00000087626.1"/>
    <property type="gene ID" value="ENSECAG00000055823.1"/>
</dbReference>
<protein>
    <submittedName>
        <fullName evidence="2">Uncharacterized protein</fullName>
    </submittedName>
</protein>
<feature type="compositionally biased region" description="Low complexity" evidence="1">
    <location>
        <begin position="68"/>
        <end position="83"/>
    </location>
</feature>
<keyword evidence="3" id="KW-1185">Reference proteome</keyword>
<accession>A0A9L0TLY0</accession>
<reference evidence="2" key="2">
    <citation type="submission" date="2025-08" db="UniProtKB">
        <authorList>
            <consortium name="Ensembl"/>
        </authorList>
    </citation>
    <scope>IDENTIFICATION</scope>
    <source>
        <strain evidence="2">Thoroughbred</strain>
    </source>
</reference>
<dbReference type="GeneTree" id="ENSGT00910000146818"/>
<proteinExistence type="predicted"/>
<reference evidence="2" key="3">
    <citation type="submission" date="2025-09" db="UniProtKB">
        <authorList>
            <consortium name="Ensembl"/>
        </authorList>
    </citation>
    <scope>IDENTIFICATION</scope>
    <source>
        <strain evidence="2">Thoroughbred</strain>
    </source>
</reference>